<organism evidence="8 9">
    <name type="scientific">Adiantum capillus-veneris</name>
    <name type="common">Maidenhair fern</name>
    <dbReference type="NCBI Taxonomy" id="13818"/>
    <lineage>
        <taxon>Eukaryota</taxon>
        <taxon>Viridiplantae</taxon>
        <taxon>Streptophyta</taxon>
        <taxon>Embryophyta</taxon>
        <taxon>Tracheophyta</taxon>
        <taxon>Polypodiopsida</taxon>
        <taxon>Polypodiidae</taxon>
        <taxon>Polypodiales</taxon>
        <taxon>Pteridineae</taxon>
        <taxon>Pteridaceae</taxon>
        <taxon>Vittarioideae</taxon>
        <taxon>Adiantum</taxon>
    </lineage>
</organism>
<evidence type="ECO:0000256" key="2">
    <source>
        <dbReference type="ARBA" id="ARBA00022475"/>
    </source>
</evidence>
<name>A0A9D4ZAM5_ADICA</name>
<dbReference type="SMART" id="SM01224">
    <property type="entry name" value="G_gamma"/>
    <property type="match status" value="1"/>
</dbReference>
<keyword evidence="9" id="KW-1185">Reference proteome</keyword>
<dbReference type="GO" id="GO:0007186">
    <property type="term" value="P:G protein-coupled receptor signaling pathway"/>
    <property type="evidence" value="ECO:0007669"/>
    <property type="project" value="InterPro"/>
</dbReference>
<evidence type="ECO:0000256" key="4">
    <source>
        <dbReference type="ARBA" id="ARBA00023136"/>
    </source>
</evidence>
<dbReference type="PANTHER" id="PTHR35129:SF6">
    <property type="entry name" value="G PROTEIN GAMMA DOMAIN-CONTAINING PROTEIN"/>
    <property type="match status" value="1"/>
</dbReference>
<evidence type="ECO:0000256" key="5">
    <source>
        <dbReference type="ARBA" id="ARBA00023224"/>
    </source>
</evidence>
<keyword evidence="2" id="KW-1003">Cell membrane</keyword>
<evidence type="ECO:0000313" key="9">
    <source>
        <dbReference type="Proteomes" id="UP000886520"/>
    </source>
</evidence>
<keyword evidence="4" id="KW-0472">Membrane</keyword>
<dbReference type="PROSITE" id="PS51257">
    <property type="entry name" value="PROKAR_LIPOPROTEIN"/>
    <property type="match status" value="1"/>
</dbReference>
<dbReference type="AlphaFoldDB" id="A0A9D4ZAM5"/>
<protein>
    <recommendedName>
        <fullName evidence="7">G protein gamma domain-containing protein</fullName>
    </recommendedName>
</protein>
<dbReference type="GO" id="GO:0005886">
    <property type="term" value="C:plasma membrane"/>
    <property type="evidence" value="ECO:0007669"/>
    <property type="project" value="UniProtKB-SubCell"/>
</dbReference>
<feature type="coiled-coil region" evidence="6">
    <location>
        <begin position="82"/>
        <end position="109"/>
    </location>
</feature>
<keyword evidence="3 6" id="KW-0175">Coiled coil</keyword>
<dbReference type="EMBL" id="JABFUD020000016">
    <property type="protein sequence ID" value="KAI5067974.1"/>
    <property type="molecule type" value="Genomic_DNA"/>
</dbReference>
<comment type="caution">
    <text evidence="8">The sequence shown here is derived from an EMBL/GenBank/DDBJ whole genome shotgun (WGS) entry which is preliminary data.</text>
</comment>
<comment type="subcellular location">
    <subcellularLocation>
        <location evidence="1">Cell membrane</location>
    </subcellularLocation>
</comment>
<dbReference type="OrthoDB" id="1934467at2759"/>
<evidence type="ECO:0000313" key="8">
    <source>
        <dbReference type="EMBL" id="KAI5067974.1"/>
    </source>
</evidence>
<dbReference type="InterPro" id="IPR045878">
    <property type="entry name" value="GG1/2"/>
</dbReference>
<gene>
    <name evidence="8" type="ORF">GOP47_0016319</name>
</gene>
<evidence type="ECO:0000259" key="7">
    <source>
        <dbReference type="SMART" id="SM01224"/>
    </source>
</evidence>
<sequence length="192" mass="21600">MSKPYNDNKLGQAPLLVQVYLFVSQFTSTSYGCALLDRRVLASLPLTLDGTLKIDAGECRPTTFLVRCSCSRSPHPPDSYGRHRKLAEVRRLHEEIRSLEEELEVVEGYPHASKACKELVQFTQTCPDPLLSLKQGAQNSGWNRWFQQPDQDGGEAFSCCLCNTKHYIERGLAAMCSSWDLNQFGSVSFDFT</sequence>
<keyword evidence="5" id="KW-0807">Transducer</keyword>
<dbReference type="InterPro" id="IPR015898">
    <property type="entry name" value="G-protein_gamma-like_dom"/>
</dbReference>
<evidence type="ECO:0000256" key="3">
    <source>
        <dbReference type="ARBA" id="ARBA00023054"/>
    </source>
</evidence>
<dbReference type="PANTHER" id="PTHR35129">
    <property type="entry name" value="GUANINE NUCLEOTIDE-BINDING PROTEIN SUBUNIT GAMMA 1"/>
    <property type="match status" value="1"/>
</dbReference>
<reference evidence="8" key="1">
    <citation type="submission" date="2021-01" db="EMBL/GenBank/DDBJ databases">
        <title>Adiantum capillus-veneris genome.</title>
        <authorList>
            <person name="Fang Y."/>
            <person name="Liao Q."/>
        </authorList>
    </citation>
    <scope>NUCLEOTIDE SEQUENCE</scope>
    <source>
        <strain evidence="8">H3</strain>
        <tissue evidence="8">Leaf</tissue>
    </source>
</reference>
<accession>A0A9D4ZAM5</accession>
<dbReference type="Proteomes" id="UP000886520">
    <property type="component" value="Chromosome 16"/>
</dbReference>
<evidence type="ECO:0000256" key="6">
    <source>
        <dbReference type="SAM" id="Coils"/>
    </source>
</evidence>
<dbReference type="Pfam" id="PF00631">
    <property type="entry name" value="G-gamma"/>
    <property type="match status" value="1"/>
</dbReference>
<feature type="domain" description="G protein gamma" evidence="7">
    <location>
        <begin position="85"/>
        <end position="162"/>
    </location>
</feature>
<evidence type="ECO:0000256" key="1">
    <source>
        <dbReference type="ARBA" id="ARBA00004236"/>
    </source>
</evidence>
<proteinExistence type="predicted"/>